<dbReference type="GO" id="GO:0042834">
    <property type="term" value="F:peptidoglycan binding"/>
    <property type="evidence" value="ECO:0007669"/>
    <property type="project" value="InterPro"/>
</dbReference>
<feature type="compositionally biased region" description="Polar residues" evidence="1">
    <location>
        <begin position="106"/>
        <end position="124"/>
    </location>
</feature>
<dbReference type="InterPro" id="IPR052521">
    <property type="entry name" value="Cell_div_SPOR-domain"/>
</dbReference>
<dbReference type="OrthoDB" id="7069135at2"/>
<name>A0A2X0VDE6_9GAMM</name>
<keyword evidence="2" id="KW-0812">Transmembrane</keyword>
<dbReference type="Proteomes" id="UP000250086">
    <property type="component" value="Unassembled WGS sequence"/>
</dbReference>
<dbReference type="EMBL" id="UAPV01000001">
    <property type="protein sequence ID" value="SPT70935.1"/>
    <property type="molecule type" value="Genomic_DNA"/>
</dbReference>
<dbReference type="PANTHER" id="PTHR38687:SF1">
    <property type="entry name" value="CELL DIVISION PROTEIN DEDD"/>
    <property type="match status" value="1"/>
</dbReference>
<dbReference type="RefSeq" id="WP_113744948.1">
    <property type="nucleotide sequence ID" value="NZ_UAPU01000005.1"/>
</dbReference>
<dbReference type="Gene3D" id="3.30.70.1070">
    <property type="entry name" value="Sporulation related repeat"/>
    <property type="match status" value="1"/>
</dbReference>
<keyword evidence="4" id="KW-0131">Cell cycle</keyword>
<protein>
    <submittedName>
        <fullName evidence="4">Cell division protein DedD</fullName>
    </submittedName>
</protein>
<evidence type="ECO:0000313" key="5">
    <source>
        <dbReference type="Proteomes" id="UP000250086"/>
    </source>
</evidence>
<evidence type="ECO:0000256" key="2">
    <source>
        <dbReference type="SAM" id="Phobius"/>
    </source>
</evidence>
<gene>
    <name evidence="4" type="ORF">NCTC13093_02362</name>
</gene>
<organism evidence="4 5">
    <name type="scientific">Anaerobiospirillum thomasii</name>
    <dbReference type="NCBI Taxonomy" id="179995"/>
    <lineage>
        <taxon>Bacteria</taxon>
        <taxon>Pseudomonadati</taxon>
        <taxon>Pseudomonadota</taxon>
        <taxon>Gammaproteobacteria</taxon>
        <taxon>Aeromonadales</taxon>
        <taxon>Succinivibrionaceae</taxon>
        <taxon>Anaerobiospirillum</taxon>
    </lineage>
</organism>
<feature type="region of interest" description="Disordered" evidence="1">
    <location>
        <begin position="139"/>
        <end position="169"/>
    </location>
</feature>
<reference evidence="4 5" key="1">
    <citation type="submission" date="2018-06" db="EMBL/GenBank/DDBJ databases">
        <authorList>
            <consortium name="Pathogen Informatics"/>
            <person name="Doyle S."/>
        </authorList>
    </citation>
    <scope>NUCLEOTIDE SEQUENCE [LARGE SCALE GENOMIC DNA]</scope>
    <source>
        <strain evidence="4 5">NCTC13093</strain>
    </source>
</reference>
<dbReference type="GO" id="GO:0032506">
    <property type="term" value="P:cytokinetic process"/>
    <property type="evidence" value="ECO:0007669"/>
    <property type="project" value="TreeGrafter"/>
</dbReference>
<keyword evidence="2" id="KW-0472">Membrane</keyword>
<feature type="compositionally biased region" description="Polar residues" evidence="1">
    <location>
        <begin position="140"/>
        <end position="151"/>
    </location>
</feature>
<feature type="domain" description="SPOR" evidence="3">
    <location>
        <begin position="192"/>
        <end position="271"/>
    </location>
</feature>
<feature type="region of interest" description="Disordered" evidence="1">
    <location>
        <begin position="64"/>
        <end position="127"/>
    </location>
</feature>
<feature type="transmembrane region" description="Helical" evidence="2">
    <location>
        <begin position="12"/>
        <end position="29"/>
    </location>
</feature>
<dbReference type="GO" id="GO:0032153">
    <property type="term" value="C:cell division site"/>
    <property type="evidence" value="ECO:0007669"/>
    <property type="project" value="TreeGrafter"/>
</dbReference>
<dbReference type="AlphaFoldDB" id="A0A2X0VDE6"/>
<dbReference type="PANTHER" id="PTHR38687">
    <property type="entry name" value="CELL DIVISION PROTEIN DEDD-RELATED"/>
    <property type="match status" value="1"/>
</dbReference>
<evidence type="ECO:0000259" key="3">
    <source>
        <dbReference type="PROSITE" id="PS51724"/>
    </source>
</evidence>
<evidence type="ECO:0000256" key="1">
    <source>
        <dbReference type="SAM" id="MobiDB-lite"/>
    </source>
</evidence>
<dbReference type="InterPro" id="IPR036680">
    <property type="entry name" value="SPOR-like_sf"/>
</dbReference>
<sequence>MALGSTIRNRIVGFFVIISIVLIALPAMMDNDAERRQENNQAIAIDKNGAITDENGQLMSNFEPDYSTLLEGDDGGSSSGELSLKGDALQTQPAAPSASDGVLHASDSTVSAGNGAHNTTSSFVDSAAPVSGGGEVLIGSQAQKTPNTSSAKPKVEVLGSKAPAQNTAQNKVEVLGKPANKVSPKQESSSDKVAAGTFSVQVGVFSQKDKSDRMIANLKAAGIKAFSRNVTINGKSMVRVYAGSGKSRDALKPTLEKVGKVTGSKGIIVEVQ</sequence>
<keyword evidence="4" id="KW-0132">Cell division</keyword>
<dbReference type="PROSITE" id="PS51724">
    <property type="entry name" value="SPOR"/>
    <property type="match status" value="1"/>
</dbReference>
<keyword evidence="2" id="KW-1133">Transmembrane helix</keyword>
<dbReference type="GO" id="GO:0030428">
    <property type="term" value="C:cell septum"/>
    <property type="evidence" value="ECO:0007669"/>
    <property type="project" value="TreeGrafter"/>
</dbReference>
<dbReference type="Pfam" id="PF05036">
    <property type="entry name" value="SPOR"/>
    <property type="match status" value="1"/>
</dbReference>
<dbReference type="SUPFAM" id="SSF110997">
    <property type="entry name" value="Sporulation related repeat"/>
    <property type="match status" value="1"/>
</dbReference>
<proteinExistence type="predicted"/>
<evidence type="ECO:0000313" key="4">
    <source>
        <dbReference type="EMBL" id="SPT70935.1"/>
    </source>
</evidence>
<dbReference type="InterPro" id="IPR007730">
    <property type="entry name" value="SPOR-like_dom"/>
</dbReference>
<keyword evidence="5" id="KW-1185">Reference proteome</keyword>
<accession>A0A2X0VDE6</accession>